<dbReference type="InterPro" id="IPR001647">
    <property type="entry name" value="HTH_TetR"/>
</dbReference>
<dbReference type="AlphaFoldDB" id="A0A0F9YQQ7"/>
<proteinExistence type="predicted"/>
<dbReference type="GO" id="GO:0003700">
    <property type="term" value="F:DNA-binding transcription factor activity"/>
    <property type="evidence" value="ECO:0007669"/>
    <property type="project" value="TreeGrafter"/>
</dbReference>
<sequence>MTRDQHNPPDQKRSPGRPKDRVKHNAMLDAAACLFFRNGLEGVTMEAVAREANVSKVTVYGHFATKEALFGSVIRRETDTIRRGLHKLPDTHEAVRQSLIEVGTSLVHFLLEPHVLAVERVMNAQGKQHPELLQAFFEAGPWATKQWLQEKLEGLTHAGQLTLDAHGLAADQLCSMWQGMLVTEVRMGVRQPPSDKELHLQISSAVDVFLAAYGKTTLAPLQHTY</sequence>
<evidence type="ECO:0000256" key="1">
    <source>
        <dbReference type="ARBA" id="ARBA00023125"/>
    </source>
</evidence>
<dbReference type="PRINTS" id="PR00455">
    <property type="entry name" value="HTHTETR"/>
</dbReference>
<feature type="domain" description="HTH tetR-type" evidence="3">
    <location>
        <begin position="21"/>
        <end position="81"/>
    </location>
</feature>
<dbReference type="SUPFAM" id="SSF46689">
    <property type="entry name" value="Homeodomain-like"/>
    <property type="match status" value="1"/>
</dbReference>
<dbReference type="PANTHER" id="PTHR30055:SF146">
    <property type="entry name" value="HTH-TYPE TRANSCRIPTIONAL DUAL REGULATOR CECR"/>
    <property type="match status" value="1"/>
</dbReference>
<dbReference type="PANTHER" id="PTHR30055">
    <property type="entry name" value="HTH-TYPE TRANSCRIPTIONAL REGULATOR RUTR"/>
    <property type="match status" value="1"/>
</dbReference>
<dbReference type="EMBL" id="LAZR01000013">
    <property type="protein sequence ID" value="KKO07089.1"/>
    <property type="molecule type" value="Genomic_DNA"/>
</dbReference>
<feature type="compositionally biased region" description="Basic and acidic residues" evidence="2">
    <location>
        <begin position="1"/>
        <end position="19"/>
    </location>
</feature>
<dbReference type="GO" id="GO:0000976">
    <property type="term" value="F:transcription cis-regulatory region binding"/>
    <property type="evidence" value="ECO:0007669"/>
    <property type="project" value="TreeGrafter"/>
</dbReference>
<organism evidence="4">
    <name type="scientific">marine sediment metagenome</name>
    <dbReference type="NCBI Taxonomy" id="412755"/>
    <lineage>
        <taxon>unclassified sequences</taxon>
        <taxon>metagenomes</taxon>
        <taxon>ecological metagenomes</taxon>
    </lineage>
</organism>
<dbReference type="InterPro" id="IPR039536">
    <property type="entry name" value="TetR_C_Proteobacteria"/>
</dbReference>
<dbReference type="InterPro" id="IPR009057">
    <property type="entry name" value="Homeodomain-like_sf"/>
</dbReference>
<feature type="region of interest" description="Disordered" evidence="2">
    <location>
        <begin position="1"/>
        <end position="22"/>
    </location>
</feature>
<dbReference type="Gene3D" id="1.10.357.10">
    <property type="entry name" value="Tetracycline Repressor, domain 2"/>
    <property type="match status" value="1"/>
</dbReference>
<evidence type="ECO:0000313" key="4">
    <source>
        <dbReference type="EMBL" id="KKO07089.1"/>
    </source>
</evidence>
<gene>
    <name evidence="4" type="ORF">LCGC14_0056570</name>
</gene>
<dbReference type="Pfam" id="PF00440">
    <property type="entry name" value="TetR_N"/>
    <property type="match status" value="1"/>
</dbReference>
<evidence type="ECO:0000256" key="2">
    <source>
        <dbReference type="SAM" id="MobiDB-lite"/>
    </source>
</evidence>
<protein>
    <recommendedName>
        <fullName evidence="3">HTH tetR-type domain-containing protein</fullName>
    </recommendedName>
</protein>
<accession>A0A0F9YQQ7</accession>
<evidence type="ECO:0000259" key="3">
    <source>
        <dbReference type="PROSITE" id="PS50977"/>
    </source>
</evidence>
<dbReference type="Gene3D" id="1.10.10.60">
    <property type="entry name" value="Homeodomain-like"/>
    <property type="match status" value="1"/>
</dbReference>
<dbReference type="PROSITE" id="PS50977">
    <property type="entry name" value="HTH_TETR_2"/>
    <property type="match status" value="1"/>
</dbReference>
<comment type="caution">
    <text evidence="4">The sequence shown here is derived from an EMBL/GenBank/DDBJ whole genome shotgun (WGS) entry which is preliminary data.</text>
</comment>
<reference evidence="4" key="1">
    <citation type="journal article" date="2015" name="Nature">
        <title>Complex archaea that bridge the gap between prokaryotes and eukaryotes.</title>
        <authorList>
            <person name="Spang A."/>
            <person name="Saw J.H."/>
            <person name="Jorgensen S.L."/>
            <person name="Zaremba-Niedzwiedzka K."/>
            <person name="Martijn J."/>
            <person name="Lind A.E."/>
            <person name="van Eijk R."/>
            <person name="Schleper C."/>
            <person name="Guy L."/>
            <person name="Ettema T.J."/>
        </authorList>
    </citation>
    <scope>NUCLEOTIDE SEQUENCE</scope>
</reference>
<dbReference type="Pfam" id="PF14246">
    <property type="entry name" value="TetR_C_7"/>
    <property type="match status" value="1"/>
</dbReference>
<keyword evidence="1" id="KW-0238">DNA-binding</keyword>
<name>A0A0F9YQQ7_9ZZZZ</name>
<dbReference type="InterPro" id="IPR050109">
    <property type="entry name" value="HTH-type_TetR-like_transc_reg"/>
</dbReference>